<proteinExistence type="predicted"/>
<dbReference type="SUPFAM" id="SSF48403">
    <property type="entry name" value="Ankyrin repeat"/>
    <property type="match status" value="1"/>
</dbReference>
<accession>A0AA35LQV1</accession>
<dbReference type="PANTHER" id="PTHR24166">
    <property type="entry name" value="ROLLING PEBBLES, ISOFORM B"/>
    <property type="match status" value="1"/>
</dbReference>
<dbReference type="InterPro" id="IPR002110">
    <property type="entry name" value="Ankyrin_rpt"/>
</dbReference>
<reference evidence="4" key="1">
    <citation type="submission" date="2023-01" db="EMBL/GenBank/DDBJ databases">
        <authorList>
            <person name="Piombo E."/>
        </authorList>
    </citation>
    <scope>NUCLEOTIDE SEQUENCE</scope>
</reference>
<dbReference type="Proteomes" id="UP001160390">
    <property type="component" value="Unassembled WGS sequence"/>
</dbReference>
<keyword evidence="5" id="KW-1185">Reference proteome</keyword>
<evidence type="ECO:0000256" key="3">
    <source>
        <dbReference type="PROSITE-ProRule" id="PRU00023"/>
    </source>
</evidence>
<dbReference type="Gene3D" id="1.25.40.20">
    <property type="entry name" value="Ankyrin repeat-containing domain"/>
    <property type="match status" value="1"/>
</dbReference>
<dbReference type="EMBL" id="CABFNP030000464">
    <property type="protein sequence ID" value="CAI6026899.1"/>
    <property type="molecule type" value="Genomic_DNA"/>
</dbReference>
<evidence type="ECO:0000313" key="5">
    <source>
        <dbReference type="Proteomes" id="UP001160390"/>
    </source>
</evidence>
<feature type="repeat" description="ANK" evidence="3">
    <location>
        <begin position="753"/>
        <end position="785"/>
    </location>
</feature>
<gene>
    <name evidence="4" type="ORF">CCHLO57077_00014032</name>
</gene>
<dbReference type="SMART" id="SM00248">
    <property type="entry name" value="ANK"/>
    <property type="match status" value="2"/>
</dbReference>
<comment type="caution">
    <text evidence="4">The sequence shown here is derived from an EMBL/GenBank/DDBJ whole genome shotgun (WGS) entry which is preliminary data.</text>
</comment>
<name>A0AA35LQV1_9HYPO</name>
<sequence length="817" mass="92785">MTSIHSVLTFRESWPLSRDLDLTGVYDELRRLQLFVAVIRACSLRRTEQQRMGPGLNGRESEYPPIFLSVEAEDALVLGYLDQALLKYTRSPEEDPNADWKKWLLSFGTMGGETSVEPLAEHDATSAGFTRRYLAVRRWAEIHEKFLRNRANQLSRHDVRALNLLDLPVELLANVFDFFKHPALLIQGGVYWRIEEKDESNARSRRVETLKNARLVCRLFNTLVSPLLCPILRLNVDSASLDRLRGISASPSLRSGIRGIKLNLNYCFENIAMDEMRFLRVVRTEINDFFSYCEHEYEDVDDRAEPTRKGNMLISSAISFCQDEGLMEANTGLEREDYQYVDALRRGYLNYRDLHLEQTRLLQHGHFAHSLATSLSHLKSSIDLKLCGGHLRYAYKDVHGIPHVPGTRRTPQIFASAEALANSISRPHQWAGLKGLHFPVGIETARLICELPLALHREGVSVDRFTPSIFKRLRSFQRLCPEEYTPGEGPEGAWEQLVAFSKHLRSFEIPLGEVDTEFSQPIQEPDMPIIENYLRAMLASPLLINLKLSLGFLMHYTHPYHLSNRRRGVTYYALKSNIFTSPWPNLQRVALSYLSLTQRELEIFCQNLSYELVGFLMTDVKLSSGKWEAIADMLHGKLSQRVRLKKCKVKVSALRGGEAVEIARRQNAKQNGEPLSWRLIQDGSLELSRMVEQFITGKCDINPAVQLLCEASAEVQGSFGRRPLSLATGNGHEAVVRVLAARNDVNPDCRDIRGETALSRAAKEGHEGVVRALLEAGAEVDIEVNNHKEWNCAGINYQSWDTMTPLHLAAQRDDLTI</sequence>
<protein>
    <submittedName>
        <fullName evidence="4">Uncharacterized protein</fullName>
    </submittedName>
</protein>
<keyword evidence="2 3" id="KW-0040">ANK repeat</keyword>
<dbReference type="PROSITE" id="PS50088">
    <property type="entry name" value="ANK_REPEAT"/>
    <property type="match status" value="1"/>
</dbReference>
<feature type="non-terminal residue" evidence="4">
    <location>
        <position position="817"/>
    </location>
</feature>
<organism evidence="4 5">
    <name type="scientific">Clonostachys chloroleuca</name>
    <dbReference type="NCBI Taxonomy" id="1926264"/>
    <lineage>
        <taxon>Eukaryota</taxon>
        <taxon>Fungi</taxon>
        <taxon>Dikarya</taxon>
        <taxon>Ascomycota</taxon>
        <taxon>Pezizomycotina</taxon>
        <taxon>Sordariomycetes</taxon>
        <taxon>Hypocreomycetidae</taxon>
        <taxon>Hypocreales</taxon>
        <taxon>Bionectriaceae</taxon>
        <taxon>Clonostachys</taxon>
    </lineage>
</organism>
<dbReference type="Pfam" id="PF12796">
    <property type="entry name" value="Ank_2"/>
    <property type="match status" value="1"/>
</dbReference>
<dbReference type="PROSITE" id="PS50297">
    <property type="entry name" value="ANK_REP_REGION"/>
    <property type="match status" value="1"/>
</dbReference>
<dbReference type="PANTHER" id="PTHR24166:SF48">
    <property type="entry name" value="PROTEIN VAPYRIN"/>
    <property type="match status" value="1"/>
</dbReference>
<keyword evidence="1" id="KW-0677">Repeat</keyword>
<dbReference type="InterPro" id="IPR050889">
    <property type="entry name" value="Dendritic_Spine_Reg/Scaffold"/>
</dbReference>
<evidence type="ECO:0000256" key="1">
    <source>
        <dbReference type="ARBA" id="ARBA00022737"/>
    </source>
</evidence>
<evidence type="ECO:0000313" key="4">
    <source>
        <dbReference type="EMBL" id="CAI6026899.1"/>
    </source>
</evidence>
<evidence type="ECO:0000256" key="2">
    <source>
        <dbReference type="ARBA" id="ARBA00023043"/>
    </source>
</evidence>
<dbReference type="InterPro" id="IPR036770">
    <property type="entry name" value="Ankyrin_rpt-contain_sf"/>
</dbReference>
<dbReference type="AlphaFoldDB" id="A0AA35LQV1"/>